<evidence type="ECO:0008006" key="4">
    <source>
        <dbReference type="Google" id="ProtNLM"/>
    </source>
</evidence>
<feature type="chain" id="PRO_5047288165" description="YtkA-like domain-containing protein" evidence="1">
    <location>
        <begin position="20"/>
        <end position="142"/>
    </location>
</feature>
<proteinExistence type="predicted"/>
<gene>
    <name evidence="2" type="ORF">H8B06_03300</name>
</gene>
<accession>A0ABR7YKK3</accession>
<dbReference type="Proteomes" id="UP000602759">
    <property type="component" value="Unassembled WGS sequence"/>
</dbReference>
<sequence>MKILTKNCVHLLGVSLLIAAGCHSSQSDKNVETVVKDVMEYEVPAKNKPLEFQRNKVLGEKDTISFEIQEPSFVKMTLSTPSDSGNIRINQLRMPDGEMDGPFGKTYEARFDQVGTYQVIIAESMMAENPYTGDYRFRIEME</sequence>
<evidence type="ECO:0000256" key="1">
    <source>
        <dbReference type="SAM" id="SignalP"/>
    </source>
</evidence>
<keyword evidence="3" id="KW-1185">Reference proteome</keyword>
<dbReference type="EMBL" id="JACOIK010000002">
    <property type="protein sequence ID" value="MBD1431840.1"/>
    <property type="molecule type" value="Genomic_DNA"/>
</dbReference>
<organism evidence="2 3">
    <name type="scientific">Sphingobacterium micropteri</name>
    <dbReference type="NCBI Taxonomy" id="2763501"/>
    <lineage>
        <taxon>Bacteria</taxon>
        <taxon>Pseudomonadati</taxon>
        <taxon>Bacteroidota</taxon>
        <taxon>Sphingobacteriia</taxon>
        <taxon>Sphingobacteriales</taxon>
        <taxon>Sphingobacteriaceae</taxon>
        <taxon>Sphingobacterium</taxon>
    </lineage>
</organism>
<name>A0ABR7YKK3_9SPHI</name>
<evidence type="ECO:0000313" key="2">
    <source>
        <dbReference type="EMBL" id="MBD1431840.1"/>
    </source>
</evidence>
<evidence type="ECO:0000313" key="3">
    <source>
        <dbReference type="Proteomes" id="UP000602759"/>
    </source>
</evidence>
<dbReference type="PROSITE" id="PS51257">
    <property type="entry name" value="PROKAR_LIPOPROTEIN"/>
    <property type="match status" value="1"/>
</dbReference>
<feature type="signal peptide" evidence="1">
    <location>
        <begin position="1"/>
        <end position="19"/>
    </location>
</feature>
<protein>
    <recommendedName>
        <fullName evidence="4">YtkA-like domain-containing protein</fullName>
    </recommendedName>
</protein>
<comment type="caution">
    <text evidence="2">The sequence shown here is derived from an EMBL/GenBank/DDBJ whole genome shotgun (WGS) entry which is preliminary data.</text>
</comment>
<keyword evidence="1" id="KW-0732">Signal</keyword>
<dbReference type="RefSeq" id="WP_190992870.1">
    <property type="nucleotide sequence ID" value="NZ_JACOIK010000002.1"/>
</dbReference>
<reference evidence="2 3" key="1">
    <citation type="submission" date="2020-08" db="EMBL/GenBank/DDBJ databases">
        <title>Sphingobacterium sp. DN00404 isolated from aquaculture water.</title>
        <authorList>
            <person name="Zhang M."/>
        </authorList>
    </citation>
    <scope>NUCLEOTIDE SEQUENCE [LARGE SCALE GENOMIC DNA]</scope>
    <source>
        <strain evidence="2 3">DN00404</strain>
    </source>
</reference>